<proteinExistence type="predicted"/>
<dbReference type="Pfam" id="PF00196">
    <property type="entry name" value="GerE"/>
    <property type="match status" value="1"/>
</dbReference>
<name>A0A1Z4NBY3_9CYAN</name>
<dbReference type="SUPFAM" id="SSF52172">
    <property type="entry name" value="CheY-like"/>
    <property type="match status" value="1"/>
</dbReference>
<geneLocation type="plasmid" evidence="8">
    <name>Plasmid2 dna</name>
</geneLocation>
<evidence type="ECO:0000256" key="1">
    <source>
        <dbReference type="ARBA" id="ARBA00022553"/>
    </source>
</evidence>
<keyword evidence="2" id="KW-0238">DNA-binding</keyword>
<dbReference type="GO" id="GO:0003677">
    <property type="term" value="F:DNA binding"/>
    <property type="evidence" value="ECO:0007669"/>
    <property type="project" value="UniProtKB-KW"/>
</dbReference>
<dbReference type="KEGG" id="ttq:NIES37_72520"/>
<dbReference type="InterPro" id="IPR058245">
    <property type="entry name" value="NreC/VraR/RcsB-like_REC"/>
</dbReference>
<dbReference type="CDD" id="cd06170">
    <property type="entry name" value="LuxR_C_like"/>
    <property type="match status" value="1"/>
</dbReference>
<dbReference type="InterPro" id="IPR001789">
    <property type="entry name" value="Sig_transdc_resp-reg_receiver"/>
</dbReference>
<feature type="region of interest" description="Disordered" evidence="4">
    <location>
        <begin position="234"/>
        <end position="262"/>
    </location>
</feature>
<protein>
    <submittedName>
        <fullName evidence="7">Two component transcriptional regulator, LuxR family protein</fullName>
    </submittedName>
</protein>
<dbReference type="SUPFAM" id="SSF46894">
    <property type="entry name" value="C-terminal effector domain of the bipartite response regulators"/>
    <property type="match status" value="1"/>
</dbReference>
<dbReference type="RefSeq" id="WP_096585407.1">
    <property type="nucleotide sequence ID" value="NZ_CAWNJS010000003.1"/>
</dbReference>
<dbReference type="SMART" id="SM00421">
    <property type="entry name" value="HTH_LUXR"/>
    <property type="match status" value="1"/>
</dbReference>
<evidence type="ECO:0000259" key="6">
    <source>
        <dbReference type="PROSITE" id="PS50110"/>
    </source>
</evidence>
<feature type="compositionally biased region" description="Polar residues" evidence="4">
    <location>
        <begin position="240"/>
        <end position="255"/>
    </location>
</feature>
<accession>A0A1Z4NBY3</accession>
<dbReference type="AlphaFoldDB" id="A0A1Z4NBY3"/>
<evidence type="ECO:0000256" key="2">
    <source>
        <dbReference type="ARBA" id="ARBA00023125"/>
    </source>
</evidence>
<evidence type="ECO:0000259" key="5">
    <source>
        <dbReference type="PROSITE" id="PS50043"/>
    </source>
</evidence>
<dbReference type="InterPro" id="IPR011006">
    <property type="entry name" value="CheY-like_superfamily"/>
</dbReference>
<dbReference type="PROSITE" id="PS50110">
    <property type="entry name" value="RESPONSE_REGULATORY"/>
    <property type="match status" value="1"/>
</dbReference>
<organism evidence="7 8">
    <name type="scientific">Tolypothrix tenuis PCC 7101</name>
    <dbReference type="NCBI Taxonomy" id="231146"/>
    <lineage>
        <taxon>Bacteria</taxon>
        <taxon>Bacillati</taxon>
        <taxon>Cyanobacteriota</taxon>
        <taxon>Cyanophyceae</taxon>
        <taxon>Nostocales</taxon>
        <taxon>Tolypothrichaceae</taxon>
        <taxon>Tolypothrix</taxon>
    </lineage>
</organism>
<dbReference type="InterPro" id="IPR039420">
    <property type="entry name" value="WalR-like"/>
</dbReference>
<dbReference type="Proteomes" id="UP000218785">
    <property type="component" value="Plasmid plasmid2"/>
</dbReference>
<dbReference type="SMART" id="SM00448">
    <property type="entry name" value="REC"/>
    <property type="match status" value="1"/>
</dbReference>
<dbReference type="GO" id="GO:0006355">
    <property type="term" value="P:regulation of DNA-templated transcription"/>
    <property type="evidence" value="ECO:0007669"/>
    <property type="project" value="InterPro"/>
</dbReference>
<dbReference type="PANTHER" id="PTHR43214">
    <property type="entry name" value="TWO-COMPONENT RESPONSE REGULATOR"/>
    <property type="match status" value="1"/>
</dbReference>
<keyword evidence="8" id="KW-1185">Reference proteome</keyword>
<evidence type="ECO:0000313" key="8">
    <source>
        <dbReference type="Proteomes" id="UP000218785"/>
    </source>
</evidence>
<evidence type="ECO:0000256" key="4">
    <source>
        <dbReference type="SAM" id="MobiDB-lite"/>
    </source>
</evidence>
<dbReference type="PROSITE" id="PS00622">
    <property type="entry name" value="HTH_LUXR_1"/>
    <property type="match status" value="1"/>
</dbReference>
<dbReference type="EMBL" id="AP018250">
    <property type="protein sequence ID" value="BAZ03239.1"/>
    <property type="molecule type" value="Genomic_DNA"/>
</dbReference>
<feature type="domain" description="HTH luxR-type" evidence="5">
    <location>
        <begin position="153"/>
        <end position="218"/>
    </location>
</feature>
<feature type="domain" description="Response regulatory" evidence="6">
    <location>
        <begin position="5"/>
        <end position="121"/>
    </location>
</feature>
<keyword evidence="7" id="KW-0614">Plasmid</keyword>
<dbReference type="Pfam" id="PF00072">
    <property type="entry name" value="Response_reg"/>
    <property type="match status" value="1"/>
</dbReference>
<sequence length="262" mass="28876">MKPINVVIIENENISRVGAATILSETGKIQVCGLAKTGKEGIEIVDQQKPDIVVINIDLPDINGTDVISLIKCKHTSIKIVVMTANSSRDTINAAISNGADCYYCKNNAREEVGERFIEAVMAAYNNESWIDPTINRILIDNLRSNDTADKNSLDLLSDFSNKEITVLKLAAGGMKNNEIANVMYVSEGTVRSYLHNSFIKLGVKDRLNAIREAIRLGILSFADMKIEEEVTQETHTRVKTNQNGQKDTAKTSNKGYKGWVA</sequence>
<dbReference type="Gene3D" id="3.40.50.2300">
    <property type="match status" value="1"/>
</dbReference>
<gene>
    <name evidence="7" type="ORF">NIES37_72520</name>
</gene>
<reference evidence="7 8" key="1">
    <citation type="submission" date="2017-06" db="EMBL/GenBank/DDBJ databases">
        <title>Genome sequencing of cyanobaciteial culture collection at National Institute for Environmental Studies (NIES).</title>
        <authorList>
            <person name="Hirose Y."/>
            <person name="Shimura Y."/>
            <person name="Fujisawa T."/>
            <person name="Nakamura Y."/>
            <person name="Kawachi M."/>
        </authorList>
    </citation>
    <scope>NUCLEOTIDE SEQUENCE [LARGE SCALE GENOMIC DNA]</scope>
    <source>
        <strain evidence="7 8">NIES-37</strain>
        <plasmid evidence="8">Plasmid2 dna</plasmid>
    </source>
</reference>
<dbReference type="InterPro" id="IPR000792">
    <property type="entry name" value="Tscrpt_reg_LuxR_C"/>
</dbReference>
<dbReference type="PROSITE" id="PS50043">
    <property type="entry name" value="HTH_LUXR_2"/>
    <property type="match status" value="1"/>
</dbReference>
<keyword evidence="1" id="KW-0597">Phosphoprotein</keyword>
<dbReference type="CDD" id="cd17535">
    <property type="entry name" value="REC_NarL-like"/>
    <property type="match status" value="1"/>
</dbReference>
<dbReference type="PANTHER" id="PTHR43214:SF43">
    <property type="entry name" value="TWO-COMPONENT RESPONSE REGULATOR"/>
    <property type="match status" value="1"/>
</dbReference>
<comment type="caution">
    <text evidence="3">Lacks conserved residue(s) required for the propagation of feature annotation.</text>
</comment>
<dbReference type="InterPro" id="IPR016032">
    <property type="entry name" value="Sig_transdc_resp-reg_C-effctor"/>
</dbReference>
<evidence type="ECO:0000256" key="3">
    <source>
        <dbReference type="PROSITE-ProRule" id="PRU00169"/>
    </source>
</evidence>
<evidence type="ECO:0000313" key="7">
    <source>
        <dbReference type="EMBL" id="BAZ03239.1"/>
    </source>
</evidence>
<dbReference type="GO" id="GO:0000160">
    <property type="term" value="P:phosphorelay signal transduction system"/>
    <property type="evidence" value="ECO:0007669"/>
    <property type="project" value="InterPro"/>
</dbReference>
<dbReference type="PRINTS" id="PR00038">
    <property type="entry name" value="HTHLUXR"/>
</dbReference>